<name>A0A6C0CSC1_9ZZZZ</name>
<dbReference type="InterPro" id="IPR046938">
    <property type="entry name" value="DNA_clamp_sf"/>
</dbReference>
<dbReference type="CDD" id="cd00577">
    <property type="entry name" value="PCNA"/>
    <property type="match status" value="1"/>
</dbReference>
<dbReference type="NCBIfam" id="TIGR00590">
    <property type="entry name" value="pcna"/>
    <property type="match status" value="1"/>
</dbReference>
<dbReference type="PRINTS" id="PR00339">
    <property type="entry name" value="PCNACYCLIN"/>
</dbReference>
<dbReference type="Gene3D" id="3.70.10.10">
    <property type="match status" value="1"/>
</dbReference>
<dbReference type="GO" id="GO:0006275">
    <property type="term" value="P:regulation of DNA replication"/>
    <property type="evidence" value="ECO:0007669"/>
    <property type="project" value="InterPro"/>
</dbReference>
<dbReference type="GO" id="GO:0006298">
    <property type="term" value="P:mismatch repair"/>
    <property type="evidence" value="ECO:0007669"/>
    <property type="project" value="TreeGrafter"/>
</dbReference>
<dbReference type="SUPFAM" id="SSF55979">
    <property type="entry name" value="DNA clamp"/>
    <property type="match status" value="2"/>
</dbReference>
<feature type="domain" description="Proliferating cell nuclear antigen PCNA N-terminal" evidence="3">
    <location>
        <begin position="6"/>
        <end position="129"/>
    </location>
</feature>
<sequence>MSSPYLLELKTVQATTFKQVIDALKEILMDVNLEFDETGLKIVAMDTTHVVMVHLKLNADRFENYFCEKKLFVGINILKLHMLIKTISNGDILTLFVEKEDRNRLGIRIENTDKNIRTTYRLAMLDINALEYNIPPVDFQTIITMPSVDLQKIIRDMNNLADHIEICSVQNNIYFKCRGECVQQETILGAENNQNFNIVNTNNSQEIIQGIFSLKYLTMFTKCTNLNNVVEVYLKNSFPIILKYGVASLGEIKLCLAPQDA</sequence>
<dbReference type="Pfam" id="PF00705">
    <property type="entry name" value="PCNA_N"/>
    <property type="match status" value="1"/>
</dbReference>
<protein>
    <recommendedName>
        <fullName evidence="6">Proliferating cell nuclear antigen PCNA N-terminal domain-containing protein</fullName>
    </recommendedName>
</protein>
<dbReference type="GO" id="GO:0003677">
    <property type="term" value="F:DNA binding"/>
    <property type="evidence" value="ECO:0007669"/>
    <property type="project" value="UniProtKB-KW"/>
</dbReference>
<evidence type="ECO:0000256" key="1">
    <source>
        <dbReference type="ARBA" id="ARBA00010462"/>
    </source>
</evidence>
<dbReference type="EMBL" id="MN739479">
    <property type="protein sequence ID" value="QHT07042.1"/>
    <property type="molecule type" value="Genomic_DNA"/>
</dbReference>
<dbReference type="InterPro" id="IPR022648">
    <property type="entry name" value="Pr_cel_nuc_antig_N"/>
</dbReference>
<reference evidence="5" key="1">
    <citation type="journal article" date="2020" name="Nature">
        <title>Giant virus diversity and host interactions through global metagenomics.</title>
        <authorList>
            <person name="Schulz F."/>
            <person name="Roux S."/>
            <person name="Paez-Espino D."/>
            <person name="Jungbluth S."/>
            <person name="Walsh D.A."/>
            <person name="Denef V.J."/>
            <person name="McMahon K.D."/>
            <person name="Konstantinidis K.T."/>
            <person name="Eloe-Fadrosh E.A."/>
            <person name="Kyrpides N.C."/>
            <person name="Woyke T."/>
        </authorList>
    </citation>
    <scope>NUCLEOTIDE SEQUENCE</scope>
    <source>
        <strain evidence="5">GVMAG-M-3300021962-46</strain>
    </source>
</reference>
<dbReference type="PANTHER" id="PTHR11352">
    <property type="entry name" value="PROLIFERATING CELL NUCLEAR ANTIGEN"/>
    <property type="match status" value="1"/>
</dbReference>
<keyword evidence="2" id="KW-0238">DNA-binding</keyword>
<dbReference type="InterPro" id="IPR000730">
    <property type="entry name" value="Pr_cel_nuc_antig"/>
</dbReference>
<dbReference type="Pfam" id="PF02747">
    <property type="entry name" value="PCNA_C"/>
    <property type="match status" value="1"/>
</dbReference>
<evidence type="ECO:0008006" key="6">
    <source>
        <dbReference type="Google" id="ProtNLM"/>
    </source>
</evidence>
<dbReference type="GO" id="GO:0019985">
    <property type="term" value="P:translesion synthesis"/>
    <property type="evidence" value="ECO:0007669"/>
    <property type="project" value="TreeGrafter"/>
</dbReference>
<comment type="similarity">
    <text evidence="1">Belongs to the PCNA family.</text>
</comment>
<feature type="domain" description="Proliferating cell nuclear antigen PCNA C-terminal" evidence="4">
    <location>
        <begin position="134"/>
        <end position="258"/>
    </location>
</feature>
<dbReference type="PANTHER" id="PTHR11352:SF0">
    <property type="entry name" value="PROLIFERATING CELL NUCLEAR ANTIGEN"/>
    <property type="match status" value="1"/>
</dbReference>
<evidence type="ECO:0000256" key="2">
    <source>
        <dbReference type="ARBA" id="ARBA00023125"/>
    </source>
</evidence>
<dbReference type="GO" id="GO:0030337">
    <property type="term" value="F:DNA polymerase processivity factor activity"/>
    <property type="evidence" value="ECO:0007669"/>
    <property type="project" value="InterPro"/>
</dbReference>
<evidence type="ECO:0000259" key="4">
    <source>
        <dbReference type="Pfam" id="PF02747"/>
    </source>
</evidence>
<dbReference type="InterPro" id="IPR022649">
    <property type="entry name" value="Pr_cel_nuc_antig_C"/>
</dbReference>
<evidence type="ECO:0000313" key="5">
    <source>
        <dbReference type="EMBL" id="QHT07042.1"/>
    </source>
</evidence>
<proteinExistence type="inferred from homology"/>
<dbReference type="HAMAP" id="MF_00317">
    <property type="entry name" value="DNApol_clamp_arch"/>
    <property type="match status" value="1"/>
</dbReference>
<accession>A0A6C0CSC1</accession>
<evidence type="ECO:0000259" key="3">
    <source>
        <dbReference type="Pfam" id="PF00705"/>
    </source>
</evidence>
<organism evidence="5">
    <name type="scientific">viral metagenome</name>
    <dbReference type="NCBI Taxonomy" id="1070528"/>
    <lineage>
        <taxon>unclassified sequences</taxon>
        <taxon>metagenomes</taxon>
        <taxon>organismal metagenomes</taxon>
    </lineage>
</organism>
<dbReference type="AlphaFoldDB" id="A0A6C0CSC1"/>
<dbReference type="GO" id="GO:0006272">
    <property type="term" value="P:leading strand elongation"/>
    <property type="evidence" value="ECO:0007669"/>
    <property type="project" value="TreeGrafter"/>
</dbReference>
<dbReference type="GO" id="GO:0043626">
    <property type="term" value="C:PCNA complex"/>
    <property type="evidence" value="ECO:0007669"/>
    <property type="project" value="TreeGrafter"/>
</dbReference>